<reference evidence="3" key="1">
    <citation type="journal article" date="2017" name="Nat. Ecol. Evol.">
        <title>Genome expansion and lineage-specific genetic innovations in the forest pathogenic fungi Armillaria.</title>
        <authorList>
            <person name="Sipos G."/>
            <person name="Prasanna A.N."/>
            <person name="Walter M.C."/>
            <person name="O'Connor E."/>
            <person name="Balint B."/>
            <person name="Krizsan K."/>
            <person name="Kiss B."/>
            <person name="Hess J."/>
            <person name="Varga T."/>
            <person name="Slot J."/>
            <person name="Riley R."/>
            <person name="Boka B."/>
            <person name="Rigling D."/>
            <person name="Barry K."/>
            <person name="Lee J."/>
            <person name="Mihaltcheva S."/>
            <person name="LaButti K."/>
            <person name="Lipzen A."/>
            <person name="Waldron R."/>
            <person name="Moloney N.M."/>
            <person name="Sperisen C."/>
            <person name="Kredics L."/>
            <person name="Vagvoelgyi C."/>
            <person name="Patrignani A."/>
            <person name="Fitzpatrick D."/>
            <person name="Nagy I."/>
            <person name="Doyle S."/>
            <person name="Anderson J.B."/>
            <person name="Grigoriev I.V."/>
            <person name="Gueldener U."/>
            <person name="Muensterkoetter M."/>
            <person name="Nagy L.G."/>
        </authorList>
    </citation>
    <scope>NUCLEOTIDE SEQUENCE [LARGE SCALE GENOMIC DNA]</scope>
    <source>
        <strain evidence="3">C18/9</strain>
    </source>
</reference>
<dbReference type="EMBL" id="FUEG01000033">
    <property type="protein sequence ID" value="SJL16224.1"/>
    <property type="molecule type" value="Genomic_DNA"/>
</dbReference>
<proteinExistence type="predicted"/>
<keyword evidence="1" id="KW-1133">Transmembrane helix</keyword>
<keyword evidence="1" id="KW-0472">Membrane</keyword>
<dbReference type="OrthoDB" id="2988845at2759"/>
<dbReference type="Proteomes" id="UP000219338">
    <property type="component" value="Unassembled WGS sequence"/>
</dbReference>
<sequence>MEYVGVLCSWPVTFELYIRPCYDPFQLLDTFMADSDYAFALSLTVCEPSLDPQSNTVSWPVIHWYCDLDLSNEISVEEVEALFGIKVGVYARGHVYQASKKHLSTIVELNTMCGFDPALEGADICEYFDLPCMEIFKDPVEAIPMHKIKRTTLPTPVDDHKDTTDVIPVTHIQAEKELSTSHTQNQLIGILIALNVLLLSLVIHYSIKV</sequence>
<protein>
    <submittedName>
        <fullName evidence="2">Uncharacterized protein</fullName>
    </submittedName>
</protein>
<gene>
    <name evidence="2" type="ORF">ARMOST_19743</name>
</gene>
<keyword evidence="1" id="KW-0812">Transmembrane</keyword>
<keyword evidence="3" id="KW-1185">Reference proteome</keyword>
<evidence type="ECO:0000313" key="3">
    <source>
        <dbReference type="Proteomes" id="UP000219338"/>
    </source>
</evidence>
<organism evidence="2 3">
    <name type="scientific">Armillaria ostoyae</name>
    <name type="common">Armillaria root rot fungus</name>
    <dbReference type="NCBI Taxonomy" id="47428"/>
    <lineage>
        <taxon>Eukaryota</taxon>
        <taxon>Fungi</taxon>
        <taxon>Dikarya</taxon>
        <taxon>Basidiomycota</taxon>
        <taxon>Agaricomycotina</taxon>
        <taxon>Agaricomycetes</taxon>
        <taxon>Agaricomycetidae</taxon>
        <taxon>Agaricales</taxon>
        <taxon>Marasmiineae</taxon>
        <taxon>Physalacriaceae</taxon>
        <taxon>Armillaria</taxon>
    </lineage>
</organism>
<name>A0A284S5C9_ARMOS</name>
<feature type="transmembrane region" description="Helical" evidence="1">
    <location>
        <begin position="187"/>
        <end position="207"/>
    </location>
</feature>
<dbReference type="AlphaFoldDB" id="A0A284S5C9"/>
<evidence type="ECO:0000313" key="2">
    <source>
        <dbReference type="EMBL" id="SJL16224.1"/>
    </source>
</evidence>
<dbReference type="OMA" id="GMEIFEN"/>
<accession>A0A284S5C9</accession>
<evidence type="ECO:0000256" key="1">
    <source>
        <dbReference type="SAM" id="Phobius"/>
    </source>
</evidence>